<dbReference type="AlphaFoldDB" id="A0A9X1IPP0"/>
<evidence type="ECO:0000259" key="3">
    <source>
        <dbReference type="Pfam" id="PF03629"/>
    </source>
</evidence>
<dbReference type="Gene3D" id="3.40.50.1110">
    <property type="entry name" value="SGNH hydrolase"/>
    <property type="match status" value="1"/>
</dbReference>
<organism evidence="4 5">
    <name type="scientific">Sphingobium nicotianae</name>
    <dbReference type="NCBI Taxonomy" id="2782607"/>
    <lineage>
        <taxon>Bacteria</taxon>
        <taxon>Pseudomonadati</taxon>
        <taxon>Pseudomonadota</taxon>
        <taxon>Alphaproteobacteria</taxon>
        <taxon>Sphingomonadales</taxon>
        <taxon>Sphingomonadaceae</taxon>
        <taxon>Sphingobium</taxon>
    </lineage>
</organism>
<dbReference type="InterPro" id="IPR036514">
    <property type="entry name" value="SGNH_hydro_sf"/>
</dbReference>
<proteinExistence type="predicted"/>
<dbReference type="InterPro" id="IPR005181">
    <property type="entry name" value="SASA"/>
</dbReference>
<evidence type="ECO:0000256" key="1">
    <source>
        <dbReference type="ARBA" id="ARBA00022801"/>
    </source>
</evidence>
<dbReference type="Pfam" id="PF03629">
    <property type="entry name" value="SASA"/>
    <property type="match status" value="1"/>
</dbReference>
<evidence type="ECO:0000313" key="4">
    <source>
        <dbReference type="EMBL" id="MBT2186179.1"/>
    </source>
</evidence>
<evidence type="ECO:0000313" key="5">
    <source>
        <dbReference type="Proteomes" id="UP001138757"/>
    </source>
</evidence>
<keyword evidence="1" id="KW-0378">Hydrolase</keyword>
<dbReference type="SUPFAM" id="SSF52266">
    <property type="entry name" value="SGNH hydrolase"/>
    <property type="match status" value="1"/>
</dbReference>
<sequence length="736" mass="76591">MFGPGYGFSTAGSMRRRRRAGGGTPTPTPSATGTLTLTAIPSYEEKRIYQRLTTSGGGQGKGVGNITLAISGALAGTINIRVLSDDLTTVLQTLPDATLTNGQTSLLVASVDARYGWFLIEVRDSSGTWQRTTYKCGMGALFGMAGQSLMVRMFGRQDGQTATYASLGITPDPCSAALISYDGNAYNPAVSTQPWITPGDLGNGNGPNSVGIGELLNRLIGLLGVNCGAVGAAVGGTGISDWTTGGLHSTRLTDRLARAGGAFEGFFWGQGHGNSVHGQPPKAYQGALTILFAMITAANRVPGYGKYLFDIPAIRSETWGTPYTYNRIRKGADDWCNANGGYHVHAHDIAQVDAIHESQAGAVTLARCMYRAAKARYAGDNSHLGPVPMSATRIGTMITLTLSDVGQSTINLVGTPGNRLFLFPRGRVDRATLSNNRFPVSSVAVVNKTTLTIVLANDPGDGHDLDLWVYWPNGPADATADNIYDDRTDADGIAVGRFVRSNFMPIQVSAPSPGGPVNAPPGGFVAATSPFSLTETGTVYGASAGGSSFGQEMTSGRALAGGLVTPCFLPVAIEGFFTCPPAFAATQVLFGGFGPVNSYWVGINTSGKMVCGNNSITGATTLVAGRRYHFCFQIGPSGWALYLTDLSAGTGGVKDATSATVSTMVPVAGSFGLRTIGGSFPLSGGAVDEIAVFNAERYADVTTYNANRPTAPLTGTEADIVALYRCDNDARDAVAA</sequence>
<dbReference type="GO" id="GO:0016788">
    <property type="term" value="F:hydrolase activity, acting on ester bonds"/>
    <property type="evidence" value="ECO:0007669"/>
    <property type="project" value="UniProtKB-ARBA"/>
</dbReference>
<feature type="region of interest" description="Disordered" evidence="2">
    <location>
        <begin position="1"/>
        <end position="34"/>
    </location>
</feature>
<evidence type="ECO:0000256" key="2">
    <source>
        <dbReference type="SAM" id="MobiDB-lite"/>
    </source>
</evidence>
<reference evidence="4" key="1">
    <citation type="submission" date="2021-05" db="EMBL/GenBank/DDBJ databases">
        <title>Genome of Sphingobium sp. strain.</title>
        <authorList>
            <person name="Fan R."/>
        </authorList>
    </citation>
    <scope>NUCLEOTIDE SEQUENCE</scope>
    <source>
        <strain evidence="4">H33</strain>
    </source>
</reference>
<feature type="domain" description="Sialate O-acetylesterase" evidence="3">
    <location>
        <begin position="225"/>
        <end position="372"/>
    </location>
</feature>
<protein>
    <recommendedName>
        <fullName evidence="3">Sialate O-acetylesterase domain-containing protein</fullName>
    </recommendedName>
</protein>
<name>A0A9X1IPP0_9SPHN</name>
<comment type="caution">
    <text evidence="4">The sequence shown here is derived from an EMBL/GenBank/DDBJ whole genome shotgun (WGS) entry which is preliminary data.</text>
</comment>
<keyword evidence="5" id="KW-1185">Reference proteome</keyword>
<dbReference type="EMBL" id="JAHGAW010000002">
    <property type="protein sequence ID" value="MBT2186179.1"/>
    <property type="molecule type" value="Genomic_DNA"/>
</dbReference>
<dbReference type="Proteomes" id="UP001138757">
    <property type="component" value="Unassembled WGS sequence"/>
</dbReference>
<accession>A0A9X1IPP0</accession>
<gene>
    <name evidence="4" type="ORF">KK488_04390</name>
</gene>
<dbReference type="RefSeq" id="WP_214621910.1">
    <property type="nucleotide sequence ID" value="NZ_JAHGAW010000002.1"/>
</dbReference>